<feature type="compositionally biased region" description="Polar residues" evidence="2">
    <location>
        <begin position="1"/>
        <end position="31"/>
    </location>
</feature>
<evidence type="ECO:0000313" key="5">
    <source>
        <dbReference type="Proteomes" id="UP001143981"/>
    </source>
</evidence>
<protein>
    <submittedName>
        <fullName evidence="4">Protein transport protein S9 plasma membrane t-SNARE</fullName>
    </submittedName>
</protein>
<evidence type="ECO:0000259" key="3">
    <source>
        <dbReference type="PROSITE" id="PS50192"/>
    </source>
</evidence>
<reference evidence="4" key="1">
    <citation type="submission" date="2022-07" db="EMBL/GenBank/DDBJ databases">
        <title>Phylogenomic reconstructions and comparative analyses of Kickxellomycotina fungi.</title>
        <authorList>
            <person name="Reynolds N.K."/>
            <person name="Stajich J.E."/>
            <person name="Barry K."/>
            <person name="Grigoriev I.V."/>
            <person name="Crous P."/>
            <person name="Smith M.E."/>
        </authorList>
    </citation>
    <scope>NUCLEOTIDE SEQUENCE</scope>
    <source>
        <strain evidence="4">BCRC 34381</strain>
    </source>
</reference>
<dbReference type="Proteomes" id="UP001143981">
    <property type="component" value="Unassembled WGS sequence"/>
</dbReference>
<dbReference type="SMART" id="SM00397">
    <property type="entry name" value="t_SNARE"/>
    <property type="match status" value="2"/>
</dbReference>
<dbReference type="OrthoDB" id="18679at2759"/>
<feature type="compositionally biased region" description="Low complexity" evidence="2">
    <location>
        <begin position="52"/>
        <end position="70"/>
    </location>
</feature>
<dbReference type="PANTHER" id="PTHR19305:SF9">
    <property type="entry name" value="SYNAPTOSOMAL-ASSOCIATED PROTEIN 29"/>
    <property type="match status" value="1"/>
</dbReference>
<dbReference type="SUPFAM" id="SSF58038">
    <property type="entry name" value="SNARE fusion complex"/>
    <property type="match status" value="2"/>
</dbReference>
<dbReference type="GO" id="GO:0006887">
    <property type="term" value="P:exocytosis"/>
    <property type="evidence" value="ECO:0007669"/>
    <property type="project" value="TreeGrafter"/>
</dbReference>
<evidence type="ECO:0000256" key="2">
    <source>
        <dbReference type="SAM" id="MobiDB-lite"/>
    </source>
</evidence>
<sequence>MSSYEKGSNRSYASYNSAPPQHQSPGRSSARPQGGGAYGGQDSNRSSSAGIRAHASASRQSRAQPASRYQRQAEDDANDDEELDMIKSQIHRAKADTLESTRNSLRTLEQTDKTATATLTKLGQQTEQIYNIDRKLEQTSITAEDSVAETSKLRTLNKSMFHFNAKNPFTKGKRREAEAVRNEAKRMHEIQMNERRVKGIQASHRRLEEYSDPSNHRISKPAGRMDANGRIVSANDMSSSERSRYALEGEDPALEDEINSNLDDISSAVGRLKNMSLAARAEIKAQENPLRRIVDNADKTSAHVGLASFHLDRIK</sequence>
<comment type="similarity">
    <text evidence="1">Belongs to the SNAP-25 family.</text>
</comment>
<accession>A0A9W7YFW9</accession>
<dbReference type="Gene3D" id="1.20.5.110">
    <property type="match status" value="2"/>
</dbReference>
<dbReference type="PROSITE" id="PS50192">
    <property type="entry name" value="T_SNARE"/>
    <property type="match status" value="1"/>
</dbReference>
<evidence type="ECO:0000313" key="4">
    <source>
        <dbReference type="EMBL" id="KAJ1734446.1"/>
    </source>
</evidence>
<keyword evidence="5" id="KW-1185">Reference proteome</keyword>
<dbReference type="GO" id="GO:0031201">
    <property type="term" value="C:SNARE complex"/>
    <property type="evidence" value="ECO:0007669"/>
    <property type="project" value="TreeGrafter"/>
</dbReference>
<feature type="region of interest" description="Disordered" evidence="2">
    <location>
        <begin position="1"/>
        <end position="83"/>
    </location>
</feature>
<dbReference type="GO" id="GO:0006906">
    <property type="term" value="P:vesicle fusion"/>
    <property type="evidence" value="ECO:0007669"/>
    <property type="project" value="TreeGrafter"/>
</dbReference>
<name>A0A9W7YFW9_9FUNG</name>
<dbReference type="GO" id="GO:0005484">
    <property type="term" value="F:SNAP receptor activity"/>
    <property type="evidence" value="ECO:0007669"/>
    <property type="project" value="TreeGrafter"/>
</dbReference>
<comment type="caution">
    <text evidence="4">The sequence shown here is derived from an EMBL/GenBank/DDBJ whole genome shotgun (WGS) entry which is preliminary data.</text>
</comment>
<dbReference type="EMBL" id="JANBOI010000074">
    <property type="protein sequence ID" value="KAJ1734446.1"/>
    <property type="molecule type" value="Genomic_DNA"/>
</dbReference>
<gene>
    <name evidence="4" type="primary">SEC9</name>
    <name evidence="4" type="ORF">LPJ61_001071</name>
</gene>
<evidence type="ECO:0000256" key="1">
    <source>
        <dbReference type="ARBA" id="ARBA00009480"/>
    </source>
</evidence>
<dbReference type="GO" id="GO:0005886">
    <property type="term" value="C:plasma membrane"/>
    <property type="evidence" value="ECO:0007669"/>
    <property type="project" value="TreeGrafter"/>
</dbReference>
<organism evidence="4 5">
    <name type="scientific">Coemansia biformis</name>
    <dbReference type="NCBI Taxonomy" id="1286918"/>
    <lineage>
        <taxon>Eukaryota</taxon>
        <taxon>Fungi</taxon>
        <taxon>Fungi incertae sedis</taxon>
        <taxon>Zoopagomycota</taxon>
        <taxon>Kickxellomycotina</taxon>
        <taxon>Kickxellomycetes</taxon>
        <taxon>Kickxellales</taxon>
        <taxon>Kickxellaceae</taxon>
        <taxon>Coemansia</taxon>
    </lineage>
</organism>
<dbReference type="AlphaFoldDB" id="A0A9W7YFW9"/>
<dbReference type="GO" id="GO:0019905">
    <property type="term" value="F:syntaxin binding"/>
    <property type="evidence" value="ECO:0007669"/>
    <property type="project" value="TreeGrafter"/>
</dbReference>
<dbReference type="InterPro" id="IPR000727">
    <property type="entry name" value="T_SNARE_dom"/>
</dbReference>
<proteinExistence type="inferred from homology"/>
<dbReference type="PANTHER" id="PTHR19305">
    <property type="entry name" value="SYNAPTOSOMAL ASSOCIATED PROTEIN"/>
    <property type="match status" value="1"/>
</dbReference>
<feature type="domain" description="T-SNARE coiled-coil homology" evidence="3">
    <location>
        <begin position="252"/>
        <end position="314"/>
    </location>
</feature>